<evidence type="ECO:0000259" key="3">
    <source>
        <dbReference type="PROSITE" id="PS51186"/>
    </source>
</evidence>
<dbReference type="InterPro" id="IPR050832">
    <property type="entry name" value="Bact_Acetyltransf"/>
</dbReference>
<dbReference type="InterPro" id="IPR016181">
    <property type="entry name" value="Acyl_CoA_acyltransferase"/>
</dbReference>
<dbReference type="CDD" id="cd04301">
    <property type="entry name" value="NAT_SF"/>
    <property type="match status" value="1"/>
</dbReference>
<dbReference type="Gene3D" id="3.40.630.30">
    <property type="match status" value="1"/>
</dbReference>
<dbReference type="AlphaFoldDB" id="A0A840BIY0"/>
<dbReference type="RefSeq" id="WP_183635093.1">
    <property type="nucleotide sequence ID" value="NZ_BAABLE010000005.1"/>
</dbReference>
<evidence type="ECO:0000313" key="5">
    <source>
        <dbReference type="Proteomes" id="UP000561045"/>
    </source>
</evidence>
<organism evidence="4 5">
    <name type="scientific">Niveibacterium umoris</name>
    <dbReference type="NCBI Taxonomy" id="1193620"/>
    <lineage>
        <taxon>Bacteria</taxon>
        <taxon>Pseudomonadati</taxon>
        <taxon>Pseudomonadota</taxon>
        <taxon>Betaproteobacteria</taxon>
        <taxon>Rhodocyclales</taxon>
        <taxon>Rhodocyclaceae</taxon>
        <taxon>Niveibacterium</taxon>
    </lineage>
</organism>
<keyword evidence="5" id="KW-1185">Reference proteome</keyword>
<reference evidence="4 5" key="1">
    <citation type="submission" date="2020-08" db="EMBL/GenBank/DDBJ databases">
        <title>Genomic Encyclopedia of Type Strains, Phase IV (KMG-IV): sequencing the most valuable type-strain genomes for metagenomic binning, comparative biology and taxonomic classification.</title>
        <authorList>
            <person name="Goeker M."/>
        </authorList>
    </citation>
    <scope>NUCLEOTIDE SEQUENCE [LARGE SCALE GENOMIC DNA]</scope>
    <source>
        <strain evidence="4 5">DSM 106739</strain>
    </source>
</reference>
<dbReference type="PROSITE" id="PS51186">
    <property type="entry name" value="GNAT"/>
    <property type="match status" value="1"/>
</dbReference>
<evidence type="ECO:0000256" key="2">
    <source>
        <dbReference type="ARBA" id="ARBA00023315"/>
    </source>
</evidence>
<dbReference type="PANTHER" id="PTHR43877">
    <property type="entry name" value="AMINOALKYLPHOSPHONATE N-ACETYLTRANSFERASE-RELATED-RELATED"/>
    <property type="match status" value="1"/>
</dbReference>
<proteinExistence type="predicted"/>
<feature type="domain" description="N-acetyltransferase" evidence="3">
    <location>
        <begin position="6"/>
        <end position="150"/>
    </location>
</feature>
<keyword evidence="2" id="KW-0012">Acyltransferase</keyword>
<name>A0A840BIY0_9RHOO</name>
<dbReference type="EMBL" id="JACIET010000002">
    <property type="protein sequence ID" value="MBB4013185.1"/>
    <property type="molecule type" value="Genomic_DNA"/>
</dbReference>
<dbReference type="Proteomes" id="UP000561045">
    <property type="component" value="Unassembled WGS sequence"/>
</dbReference>
<accession>A0A840BIY0</accession>
<sequence length="150" mass="16470">MSETRIRLRRMTLLDAPAVAALATELGYPSDAARVIARADEVLKREDHAAFVATLGDAVLGWGHAYVCYLIESEPYVEIGGLVVSTHARGAGVGTKLVEAIAGWARTQGVDALRVRSQIKREAAHAFYRKRGFVERKTQLTFVRPLAKHD</sequence>
<keyword evidence="1 4" id="KW-0808">Transferase</keyword>
<comment type="caution">
    <text evidence="4">The sequence shown here is derived from an EMBL/GenBank/DDBJ whole genome shotgun (WGS) entry which is preliminary data.</text>
</comment>
<dbReference type="GO" id="GO:0016747">
    <property type="term" value="F:acyltransferase activity, transferring groups other than amino-acyl groups"/>
    <property type="evidence" value="ECO:0007669"/>
    <property type="project" value="InterPro"/>
</dbReference>
<protein>
    <submittedName>
        <fullName evidence="4">GNAT superfamily N-acetyltransferase</fullName>
    </submittedName>
</protein>
<gene>
    <name evidence="4" type="ORF">GGR36_002531</name>
</gene>
<evidence type="ECO:0000313" key="4">
    <source>
        <dbReference type="EMBL" id="MBB4013185.1"/>
    </source>
</evidence>
<evidence type="ECO:0000256" key="1">
    <source>
        <dbReference type="ARBA" id="ARBA00022679"/>
    </source>
</evidence>
<dbReference type="SUPFAM" id="SSF55729">
    <property type="entry name" value="Acyl-CoA N-acyltransferases (Nat)"/>
    <property type="match status" value="1"/>
</dbReference>
<dbReference type="InterPro" id="IPR000182">
    <property type="entry name" value="GNAT_dom"/>
</dbReference>
<dbReference type="PANTHER" id="PTHR43877:SF2">
    <property type="entry name" value="AMINOALKYLPHOSPHONATE N-ACETYLTRANSFERASE-RELATED"/>
    <property type="match status" value="1"/>
</dbReference>
<dbReference type="Pfam" id="PF00583">
    <property type="entry name" value="Acetyltransf_1"/>
    <property type="match status" value="1"/>
</dbReference>